<dbReference type="EMBL" id="CAEZWH010000011">
    <property type="protein sequence ID" value="CAB4644490.1"/>
    <property type="molecule type" value="Genomic_DNA"/>
</dbReference>
<name>A0A6J6KQX6_9ZZZZ</name>
<accession>A0A6J6KQX6</accession>
<evidence type="ECO:0000313" key="1">
    <source>
        <dbReference type="EMBL" id="CAB4644490.1"/>
    </source>
</evidence>
<sequence length="98" mass="11052">MNWIGEWVDHVAVWCWRVELRQTFCHCLSAARHDVAVQQTCVEQMLQHHGHATNAVDVGHVILAARFGVGNVWNLCRNAVEVVKIDIDTGFVGNSQDM</sequence>
<reference evidence="2" key="1">
    <citation type="submission" date="2020-05" db="EMBL/GenBank/DDBJ databases">
        <authorList>
            <person name="Chiriac C."/>
            <person name="Salcher M."/>
            <person name="Ghai R."/>
            <person name="Kavagutti S V."/>
        </authorList>
    </citation>
    <scope>NUCLEOTIDE SEQUENCE</scope>
</reference>
<organism evidence="2">
    <name type="scientific">freshwater metagenome</name>
    <dbReference type="NCBI Taxonomy" id="449393"/>
    <lineage>
        <taxon>unclassified sequences</taxon>
        <taxon>metagenomes</taxon>
        <taxon>ecological metagenomes</taxon>
    </lineage>
</organism>
<evidence type="ECO:0000313" key="2">
    <source>
        <dbReference type="EMBL" id="CAB4651716.1"/>
    </source>
</evidence>
<protein>
    <submittedName>
        <fullName evidence="2">Unannotated protein</fullName>
    </submittedName>
</protein>
<gene>
    <name evidence="2" type="ORF">UFOPK2166_00852</name>
    <name evidence="1" type="ORF">UFOPK2195_00127</name>
</gene>
<proteinExistence type="predicted"/>
<dbReference type="EMBL" id="CAEZWB010000110">
    <property type="protein sequence ID" value="CAB4651716.1"/>
    <property type="molecule type" value="Genomic_DNA"/>
</dbReference>
<dbReference type="AlphaFoldDB" id="A0A6J6KQX6"/>